<feature type="transmembrane region" description="Helical" evidence="1">
    <location>
        <begin position="323"/>
        <end position="344"/>
    </location>
</feature>
<proteinExistence type="predicted"/>
<sequence length="370" mass="40484">MRDERLDILRGYAMVTIVLNHFQALLSELGLEGFAIPTLTNFGFSSAAEIFFLMSGWMVGLVYMRRPNRNAVVLKRGATIYGFNILAFVAAVLAAWLAGSAVAAATDVSFTLAHPLTEVLRFLVFLQHPYLLGVLMLYVVFMLVVPFAARLLDRWPALFVATSVAIYLFVQVVPEFNLPGGSPSGDRQWNFNPFAWQLLFFIGMWLGKAGFHRTAFDYLAGRLWTTAALVCLLLLFAVLHRLDLRGFLSVPMTGKENLEPLRLIHATVVVATLAALIANAPASLKPLLDWFALNGRQTLYCFTASIPLTYLAAGLWLGLGGGYFAYVGLAVVLVLAITLTALIAERWRRGGAPAASRPQEGTASEGVGRP</sequence>
<dbReference type="PANTHER" id="PTHR38592:SF3">
    <property type="entry name" value="BLL4819 PROTEIN"/>
    <property type="match status" value="1"/>
</dbReference>
<gene>
    <name evidence="2" type="primary">opgC</name>
    <name evidence="2" type="ORF">KK137_15820</name>
</gene>
<dbReference type="PANTHER" id="PTHR38592">
    <property type="entry name" value="BLL4819 PROTEIN"/>
    <property type="match status" value="1"/>
</dbReference>
<organism evidence="2 3">
    <name type="scientific">Croceibacterium selenioxidans</name>
    <dbReference type="NCBI Taxonomy" id="2838833"/>
    <lineage>
        <taxon>Bacteria</taxon>
        <taxon>Pseudomonadati</taxon>
        <taxon>Pseudomonadota</taxon>
        <taxon>Alphaproteobacteria</taxon>
        <taxon>Sphingomonadales</taxon>
        <taxon>Erythrobacteraceae</taxon>
        <taxon>Croceibacterium</taxon>
    </lineage>
</organism>
<reference evidence="2 3" key="1">
    <citation type="submission" date="2021-05" db="EMBL/GenBank/DDBJ databases">
        <title>Croceibacterium sp. LX-88 genome sequence.</title>
        <authorList>
            <person name="Luo X."/>
        </authorList>
    </citation>
    <scope>NUCLEOTIDE SEQUENCE [LARGE SCALE GENOMIC DNA]</scope>
    <source>
        <strain evidence="2 3">LX-88</strain>
    </source>
</reference>
<dbReference type="RefSeq" id="WP_214537632.1">
    <property type="nucleotide sequence ID" value="NZ_JAHFVK010000003.1"/>
</dbReference>
<evidence type="ECO:0000256" key="1">
    <source>
        <dbReference type="SAM" id="Phobius"/>
    </source>
</evidence>
<keyword evidence="1" id="KW-0472">Membrane</keyword>
<feature type="transmembrane region" description="Helical" evidence="1">
    <location>
        <begin position="12"/>
        <end position="36"/>
    </location>
</feature>
<dbReference type="InterPro" id="IPR014550">
    <property type="entry name" value="UCP028704_OpgC"/>
</dbReference>
<keyword evidence="1" id="KW-0812">Transmembrane</keyword>
<name>A0ABS5W7U6_9SPHN</name>
<feature type="transmembrane region" description="Helical" evidence="1">
    <location>
        <begin position="130"/>
        <end position="148"/>
    </location>
</feature>
<protein>
    <submittedName>
        <fullName evidence="2">OpgC domain-containing protein</fullName>
    </submittedName>
</protein>
<keyword evidence="1" id="KW-1133">Transmembrane helix</keyword>
<feature type="transmembrane region" description="Helical" evidence="1">
    <location>
        <begin position="194"/>
        <end position="211"/>
    </location>
</feature>
<feature type="transmembrane region" description="Helical" evidence="1">
    <location>
        <begin position="155"/>
        <end position="174"/>
    </location>
</feature>
<feature type="transmembrane region" description="Helical" evidence="1">
    <location>
        <begin position="223"/>
        <end position="242"/>
    </location>
</feature>
<dbReference type="PIRSF" id="PIRSF028704">
    <property type="entry name" value="UPC028704"/>
    <property type="match status" value="1"/>
</dbReference>
<dbReference type="EMBL" id="JAHFVK010000003">
    <property type="protein sequence ID" value="MBT2135806.1"/>
    <property type="molecule type" value="Genomic_DNA"/>
</dbReference>
<evidence type="ECO:0000313" key="2">
    <source>
        <dbReference type="EMBL" id="MBT2135806.1"/>
    </source>
</evidence>
<dbReference type="Pfam" id="PF10129">
    <property type="entry name" value="OpgC_C"/>
    <property type="match status" value="1"/>
</dbReference>
<accession>A0ABS5W7U6</accession>
<feature type="transmembrane region" description="Helical" evidence="1">
    <location>
        <begin position="299"/>
        <end position="317"/>
    </location>
</feature>
<feature type="transmembrane region" description="Helical" evidence="1">
    <location>
        <begin position="262"/>
        <end position="278"/>
    </location>
</feature>
<feature type="transmembrane region" description="Helical" evidence="1">
    <location>
        <begin position="85"/>
        <end position="110"/>
    </location>
</feature>
<dbReference type="Proteomes" id="UP000811255">
    <property type="component" value="Unassembled WGS sequence"/>
</dbReference>
<keyword evidence="3" id="KW-1185">Reference proteome</keyword>
<comment type="caution">
    <text evidence="2">The sequence shown here is derived from an EMBL/GenBank/DDBJ whole genome shotgun (WGS) entry which is preliminary data.</text>
</comment>
<evidence type="ECO:0000313" key="3">
    <source>
        <dbReference type="Proteomes" id="UP000811255"/>
    </source>
</evidence>
<feature type="transmembrane region" description="Helical" evidence="1">
    <location>
        <begin position="42"/>
        <end position="64"/>
    </location>
</feature>